<gene>
    <name evidence="2" type="primary">B1027A11.143</name>
</gene>
<name>Q7EYJ0_ORYSJ</name>
<dbReference type="AlphaFoldDB" id="Q7EYJ0"/>
<proteinExistence type="predicted"/>
<protein>
    <submittedName>
        <fullName evidence="2">Uncharacterized protein</fullName>
    </submittedName>
</protein>
<dbReference type="EMBL" id="AP005464">
    <property type="protein sequence ID" value="BAD03617.1"/>
    <property type="molecule type" value="Genomic_DNA"/>
</dbReference>
<evidence type="ECO:0000256" key="1">
    <source>
        <dbReference type="SAM" id="MobiDB-lite"/>
    </source>
</evidence>
<reference evidence="3" key="2">
    <citation type="journal article" date="2008" name="Nucleic Acids Res.">
        <title>The rice annotation project database (RAP-DB): 2008 update.</title>
        <authorList>
            <consortium name="The rice annotation project (RAP)"/>
        </authorList>
    </citation>
    <scope>GENOME REANNOTATION</scope>
    <source>
        <strain evidence="3">cv. Nipponbare</strain>
    </source>
</reference>
<accession>Q7EYJ0</accession>
<feature type="region of interest" description="Disordered" evidence="1">
    <location>
        <begin position="1"/>
        <end position="65"/>
    </location>
</feature>
<sequence length="112" mass="12264">MPHRNRIRTPGARSGGQMCRRAASSPPARSRPSPPCPQPCRAGSTDAAHAAAQRWRWNRHVSRPQSPVTTALATVPCRAIIDTGYAIFSPRWCYQPGLKMDIFSPGFTVPVV</sequence>
<evidence type="ECO:0000313" key="2">
    <source>
        <dbReference type="EMBL" id="BAD03617.1"/>
    </source>
</evidence>
<evidence type="ECO:0000313" key="3">
    <source>
        <dbReference type="Proteomes" id="UP000000763"/>
    </source>
</evidence>
<dbReference type="Proteomes" id="UP000000763">
    <property type="component" value="Chromosome 8"/>
</dbReference>
<feature type="compositionally biased region" description="Low complexity" evidence="1">
    <location>
        <begin position="19"/>
        <end position="31"/>
    </location>
</feature>
<organism evidence="2 3">
    <name type="scientific">Oryza sativa subsp. japonica</name>
    <name type="common">Rice</name>
    <dbReference type="NCBI Taxonomy" id="39947"/>
    <lineage>
        <taxon>Eukaryota</taxon>
        <taxon>Viridiplantae</taxon>
        <taxon>Streptophyta</taxon>
        <taxon>Embryophyta</taxon>
        <taxon>Tracheophyta</taxon>
        <taxon>Spermatophyta</taxon>
        <taxon>Magnoliopsida</taxon>
        <taxon>Liliopsida</taxon>
        <taxon>Poales</taxon>
        <taxon>Poaceae</taxon>
        <taxon>BOP clade</taxon>
        <taxon>Oryzoideae</taxon>
        <taxon>Oryzeae</taxon>
        <taxon>Oryzinae</taxon>
        <taxon>Oryza</taxon>
        <taxon>Oryza sativa</taxon>
    </lineage>
</organism>
<reference evidence="3" key="1">
    <citation type="journal article" date="2005" name="Nature">
        <title>The map-based sequence of the rice genome.</title>
        <authorList>
            <consortium name="International rice genome sequencing project (IRGSP)"/>
            <person name="Matsumoto T."/>
            <person name="Wu J."/>
            <person name="Kanamori H."/>
            <person name="Katayose Y."/>
            <person name="Fujisawa M."/>
            <person name="Namiki N."/>
            <person name="Mizuno H."/>
            <person name="Yamamoto K."/>
            <person name="Antonio B.A."/>
            <person name="Baba T."/>
            <person name="Sakata K."/>
            <person name="Nagamura Y."/>
            <person name="Aoki H."/>
            <person name="Arikawa K."/>
            <person name="Arita K."/>
            <person name="Bito T."/>
            <person name="Chiden Y."/>
            <person name="Fujitsuka N."/>
            <person name="Fukunaka R."/>
            <person name="Hamada M."/>
            <person name="Harada C."/>
            <person name="Hayashi A."/>
            <person name="Hijishita S."/>
            <person name="Honda M."/>
            <person name="Hosokawa S."/>
            <person name="Ichikawa Y."/>
            <person name="Idonuma A."/>
            <person name="Iijima M."/>
            <person name="Ikeda M."/>
            <person name="Ikeno M."/>
            <person name="Ito K."/>
            <person name="Ito S."/>
            <person name="Ito T."/>
            <person name="Ito Y."/>
            <person name="Ito Y."/>
            <person name="Iwabuchi A."/>
            <person name="Kamiya K."/>
            <person name="Karasawa W."/>
            <person name="Kurita K."/>
            <person name="Katagiri S."/>
            <person name="Kikuta A."/>
            <person name="Kobayashi H."/>
            <person name="Kobayashi N."/>
            <person name="Machita K."/>
            <person name="Maehara T."/>
            <person name="Masukawa M."/>
            <person name="Mizubayashi T."/>
            <person name="Mukai Y."/>
            <person name="Nagasaki H."/>
            <person name="Nagata Y."/>
            <person name="Naito S."/>
            <person name="Nakashima M."/>
            <person name="Nakama Y."/>
            <person name="Nakamichi Y."/>
            <person name="Nakamura M."/>
            <person name="Meguro A."/>
            <person name="Negishi M."/>
            <person name="Ohta I."/>
            <person name="Ohta T."/>
            <person name="Okamoto M."/>
            <person name="Ono N."/>
            <person name="Saji S."/>
            <person name="Sakaguchi M."/>
            <person name="Sakai K."/>
            <person name="Shibata M."/>
            <person name="Shimokawa T."/>
            <person name="Song J."/>
            <person name="Takazaki Y."/>
            <person name="Terasawa K."/>
            <person name="Tsugane M."/>
            <person name="Tsuji K."/>
            <person name="Ueda S."/>
            <person name="Waki K."/>
            <person name="Yamagata H."/>
            <person name="Yamamoto M."/>
            <person name="Yamamoto S."/>
            <person name="Yamane H."/>
            <person name="Yoshiki S."/>
            <person name="Yoshihara R."/>
            <person name="Yukawa K."/>
            <person name="Zhong H."/>
            <person name="Yano M."/>
            <person name="Yuan Q."/>
            <person name="Ouyang S."/>
            <person name="Liu J."/>
            <person name="Jones K.M."/>
            <person name="Gansberger K."/>
            <person name="Moffat K."/>
            <person name="Hill J."/>
            <person name="Bera J."/>
            <person name="Fadrosh D."/>
            <person name="Jin S."/>
            <person name="Johri S."/>
            <person name="Kim M."/>
            <person name="Overton L."/>
            <person name="Reardon M."/>
            <person name="Tsitrin T."/>
            <person name="Vuong H."/>
            <person name="Weaver B."/>
            <person name="Ciecko A."/>
            <person name="Tallon L."/>
            <person name="Jackson J."/>
            <person name="Pai G."/>
            <person name="Aken S.V."/>
            <person name="Utterback T."/>
            <person name="Reidmuller S."/>
            <person name="Feldblyum T."/>
            <person name="Hsiao J."/>
            <person name="Zismann V."/>
            <person name="Iobst S."/>
            <person name="de Vazeille A.R."/>
            <person name="Buell C.R."/>
            <person name="Ying K."/>
            <person name="Li Y."/>
            <person name="Lu T."/>
            <person name="Huang Y."/>
            <person name="Zhao Q."/>
            <person name="Feng Q."/>
            <person name="Zhang L."/>
            <person name="Zhu J."/>
            <person name="Weng Q."/>
            <person name="Mu J."/>
            <person name="Lu Y."/>
            <person name="Fan D."/>
            <person name="Liu Y."/>
            <person name="Guan J."/>
            <person name="Zhang Y."/>
            <person name="Yu S."/>
            <person name="Liu X."/>
            <person name="Zhang Y."/>
            <person name="Hong G."/>
            <person name="Han B."/>
            <person name="Choisne N."/>
            <person name="Demange N."/>
            <person name="Orjeda G."/>
            <person name="Samain S."/>
            <person name="Cattolico L."/>
            <person name="Pelletier E."/>
            <person name="Couloux A."/>
            <person name="Segurens B."/>
            <person name="Wincker P."/>
            <person name="D'Hont A."/>
            <person name="Scarpelli C."/>
            <person name="Weissenbach J."/>
            <person name="Salanoubat M."/>
            <person name="Quetier F."/>
            <person name="Yu Y."/>
            <person name="Kim H.R."/>
            <person name="Rambo T."/>
            <person name="Currie J."/>
            <person name="Collura K."/>
            <person name="Luo M."/>
            <person name="Yang T."/>
            <person name="Ammiraju J.S.S."/>
            <person name="Engler F."/>
            <person name="Soderlund C."/>
            <person name="Wing R.A."/>
            <person name="Palmer L.E."/>
            <person name="de la Bastide M."/>
            <person name="Spiegel L."/>
            <person name="Nascimento L."/>
            <person name="Zutavern T."/>
            <person name="O'Shaughnessy A."/>
            <person name="Dike S."/>
            <person name="Dedhia N."/>
            <person name="Preston R."/>
            <person name="Balija V."/>
            <person name="McCombie W.R."/>
            <person name="Chow T."/>
            <person name="Chen H."/>
            <person name="Chung M."/>
            <person name="Chen C."/>
            <person name="Shaw J."/>
            <person name="Wu H."/>
            <person name="Hsiao K."/>
            <person name="Chao Y."/>
            <person name="Chu M."/>
            <person name="Cheng C."/>
            <person name="Hour A."/>
            <person name="Lee P."/>
            <person name="Lin S."/>
            <person name="Lin Y."/>
            <person name="Liou J."/>
            <person name="Liu S."/>
            <person name="Hsing Y."/>
            <person name="Raghuvanshi S."/>
            <person name="Mohanty A."/>
            <person name="Bharti A.K."/>
            <person name="Gaur A."/>
            <person name="Gupta V."/>
            <person name="Kumar D."/>
            <person name="Ravi V."/>
            <person name="Vij S."/>
            <person name="Kapur A."/>
            <person name="Khurana P."/>
            <person name="Khurana P."/>
            <person name="Khurana J.P."/>
            <person name="Tyagi A.K."/>
            <person name="Gaikwad K."/>
            <person name="Singh A."/>
            <person name="Dalal V."/>
            <person name="Srivastava S."/>
            <person name="Dixit A."/>
            <person name="Pal A.K."/>
            <person name="Ghazi I.A."/>
            <person name="Yadav M."/>
            <person name="Pandit A."/>
            <person name="Bhargava A."/>
            <person name="Sureshbabu K."/>
            <person name="Batra K."/>
            <person name="Sharma T.R."/>
            <person name="Mohapatra T."/>
            <person name="Singh N.K."/>
            <person name="Messing J."/>
            <person name="Nelson A.B."/>
            <person name="Fuks G."/>
            <person name="Kavchok S."/>
            <person name="Keizer G."/>
            <person name="Linton E."/>
            <person name="Llaca V."/>
            <person name="Song R."/>
            <person name="Tanyolac B."/>
            <person name="Young S."/>
            <person name="Ho-Il K."/>
            <person name="Hahn J.H."/>
            <person name="Sangsakoo G."/>
            <person name="Vanavichit A."/>
            <person name="de Mattos Luiz.A.T."/>
            <person name="Zimmer P.D."/>
            <person name="Malone G."/>
            <person name="Dellagostin O."/>
            <person name="de Oliveira A.C."/>
            <person name="Bevan M."/>
            <person name="Bancroft I."/>
            <person name="Minx P."/>
            <person name="Cordum H."/>
            <person name="Wilson R."/>
            <person name="Cheng Z."/>
            <person name="Jin W."/>
            <person name="Jiang J."/>
            <person name="Leong S.A."/>
            <person name="Iwama H."/>
            <person name="Gojobori T."/>
            <person name="Itoh T."/>
            <person name="Niimura Y."/>
            <person name="Fujii Y."/>
            <person name="Habara T."/>
            <person name="Sakai H."/>
            <person name="Sato Y."/>
            <person name="Wilson G."/>
            <person name="Kumar K."/>
            <person name="McCouch S."/>
            <person name="Juretic N."/>
            <person name="Hoen D."/>
            <person name="Wright S."/>
            <person name="Bruskiewich R."/>
            <person name="Bureau T."/>
            <person name="Miyao A."/>
            <person name="Hirochika H."/>
            <person name="Nishikawa T."/>
            <person name="Kadowaki K."/>
            <person name="Sugiura M."/>
            <person name="Burr B."/>
            <person name="Sasaki T."/>
        </authorList>
    </citation>
    <scope>NUCLEOTIDE SEQUENCE [LARGE SCALE GENOMIC DNA]</scope>
    <source>
        <strain evidence="3">cv. Nipponbare</strain>
    </source>
</reference>